<name>V3ZUS7_LOTGI</name>
<evidence type="ECO:0000256" key="2">
    <source>
        <dbReference type="ARBA" id="ARBA00009671"/>
    </source>
</evidence>
<dbReference type="GO" id="GO:0005254">
    <property type="term" value="F:chloride channel activity"/>
    <property type="evidence" value="ECO:0007669"/>
    <property type="project" value="TreeGrafter"/>
</dbReference>
<dbReference type="OrthoDB" id="296386at2759"/>
<evidence type="ECO:0000256" key="4">
    <source>
        <dbReference type="ARBA" id="ARBA00022989"/>
    </source>
</evidence>
<feature type="transmembrane region" description="Helical" evidence="6">
    <location>
        <begin position="215"/>
        <end position="237"/>
    </location>
</feature>
<gene>
    <name evidence="8" type="ORF">LOTGIDRAFT_126614</name>
</gene>
<feature type="transmembrane region" description="Helical" evidence="6">
    <location>
        <begin position="588"/>
        <end position="607"/>
    </location>
</feature>
<organism evidence="8 9">
    <name type="scientific">Lottia gigantea</name>
    <name type="common">Giant owl limpet</name>
    <dbReference type="NCBI Taxonomy" id="225164"/>
    <lineage>
        <taxon>Eukaryota</taxon>
        <taxon>Metazoa</taxon>
        <taxon>Spiralia</taxon>
        <taxon>Lophotrochozoa</taxon>
        <taxon>Mollusca</taxon>
        <taxon>Gastropoda</taxon>
        <taxon>Patellogastropoda</taxon>
        <taxon>Lottioidea</taxon>
        <taxon>Lottiidae</taxon>
        <taxon>Lottia</taxon>
    </lineage>
</organism>
<evidence type="ECO:0000256" key="6">
    <source>
        <dbReference type="RuleBase" id="RU280814"/>
    </source>
</evidence>
<evidence type="ECO:0000256" key="3">
    <source>
        <dbReference type="ARBA" id="ARBA00022692"/>
    </source>
</evidence>
<dbReference type="CTD" id="20232616"/>
<dbReference type="GeneID" id="20232616"/>
<dbReference type="PANTHER" id="PTHR12308:SF51">
    <property type="entry name" value="ANOCTAMIN-8"/>
    <property type="match status" value="1"/>
</dbReference>
<feature type="non-terminal residue" evidence="8">
    <location>
        <position position="1"/>
    </location>
</feature>
<keyword evidence="3 6" id="KW-0812">Transmembrane</keyword>
<evidence type="ECO:0000313" key="8">
    <source>
        <dbReference type="EMBL" id="ESO88117.1"/>
    </source>
</evidence>
<evidence type="ECO:0000256" key="1">
    <source>
        <dbReference type="ARBA" id="ARBA00004141"/>
    </source>
</evidence>
<evidence type="ECO:0000259" key="7">
    <source>
        <dbReference type="Pfam" id="PF04547"/>
    </source>
</evidence>
<dbReference type="AlphaFoldDB" id="V3ZUS7"/>
<protein>
    <recommendedName>
        <fullName evidence="6">Anoctamin</fullName>
    </recommendedName>
</protein>
<comment type="caution">
    <text evidence="6">Lacks conserved residue(s) required for the propagation of feature annotation.</text>
</comment>
<dbReference type="PANTHER" id="PTHR12308">
    <property type="entry name" value="ANOCTAMIN"/>
    <property type="match status" value="1"/>
</dbReference>
<dbReference type="STRING" id="225164.V3ZUS7"/>
<dbReference type="InterPro" id="IPR007632">
    <property type="entry name" value="Anoctamin"/>
</dbReference>
<dbReference type="OMA" id="PTYPRWK"/>
<dbReference type="Pfam" id="PF04547">
    <property type="entry name" value="Anoctamin"/>
    <property type="match status" value="1"/>
</dbReference>
<dbReference type="KEGG" id="lgi:LOTGIDRAFT_126614"/>
<dbReference type="EMBL" id="KB202752">
    <property type="protein sequence ID" value="ESO88117.1"/>
    <property type="molecule type" value="Genomic_DNA"/>
</dbReference>
<feature type="domain" description="Anoctamin transmembrane" evidence="7">
    <location>
        <begin position="203"/>
        <end position="654"/>
    </location>
</feature>
<keyword evidence="9" id="KW-1185">Reference proteome</keyword>
<accession>V3ZUS7</accession>
<dbReference type="RefSeq" id="XP_009061146.1">
    <property type="nucleotide sequence ID" value="XM_009062898.1"/>
</dbReference>
<reference evidence="8 9" key="1">
    <citation type="journal article" date="2013" name="Nature">
        <title>Insights into bilaterian evolution from three spiralian genomes.</title>
        <authorList>
            <person name="Simakov O."/>
            <person name="Marletaz F."/>
            <person name="Cho S.J."/>
            <person name="Edsinger-Gonzales E."/>
            <person name="Havlak P."/>
            <person name="Hellsten U."/>
            <person name="Kuo D.H."/>
            <person name="Larsson T."/>
            <person name="Lv J."/>
            <person name="Arendt D."/>
            <person name="Savage R."/>
            <person name="Osoegawa K."/>
            <person name="de Jong P."/>
            <person name="Grimwood J."/>
            <person name="Chapman J.A."/>
            <person name="Shapiro H."/>
            <person name="Aerts A."/>
            <person name="Otillar R.P."/>
            <person name="Terry A.Y."/>
            <person name="Boore J.L."/>
            <person name="Grigoriev I.V."/>
            <person name="Lindberg D.R."/>
            <person name="Seaver E.C."/>
            <person name="Weisblat D.A."/>
            <person name="Putnam N.H."/>
            <person name="Rokhsar D.S."/>
        </authorList>
    </citation>
    <scope>NUCLEOTIDE SEQUENCE [LARGE SCALE GENOMIC DNA]</scope>
</reference>
<keyword evidence="5 6" id="KW-0472">Membrane</keyword>
<dbReference type="GO" id="GO:0005886">
    <property type="term" value="C:plasma membrane"/>
    <property type="evidence" value="ECO:0007669"/>
    <property type="project" value="TreeGrafter"/>
</dbReference>
<dbReference type="Proteomes" id="UP000030746">
    <property type="component" value="Unassembled WGS sequence"/>
</dbReference>
<feature type="transmembrane region" description="Helical" evidence="6">
    <location>
        <begin position="405"/>
        <end position="428"/>
    </location>
</feature>
<proteinExistence type="inferred from homology"/>
<sequence>AYRMLDKRFTNTSRLMVSSKVWQKTIPTNNCDVLLTFPAKTEDSTLMWLLARLKWRVPEVVVNVRHHSSSGIYGFYMTASYENLLKGADDLAIQKPLKSEYGGGLKEFTFEDQECFAGVEDEKMFLTSQERQSIVHYMINNLRAEEGEELGKLKFLEGQPIVPLLESKNIISQVFPLHNSTDLETLNKTWVQAFDKTQPLDSICEYFGVKIAMYFAYLGHYTISLVFPTVLGILLWILQGNQGFDDFSFVLFAVVNVMWATLFLEHWKRTSAELAYKWGTLDKKDELLEDPRPLFKGDLVKNPVTDQTCFEYPAWKRNLFRYLVTVPVIFICLLVVFVVMLLIFQLQEWINALVLAGRIPGFIKFLPKIMLALSIGVLDDIYKKIAYWLNDQENYRLENTYETSLIIKLVLFQFVNSFLSLFYIAFYLQDMSRLRDQLAAIFITRQIVGNLKEVFMPYFIWKFRLFKVGYKMAGEMSPGSIAREFKEMTEPTKEKVEADSPLLAQKSRTGGFKLLLQYTDTWEDYMEMVIQFGYVTLFSSAFPLAALCAFINNIIEIRSDAFKLCFHHQRPFGKRVGSIGIWQDVMEAMGIIAVIVNCALVGTSGIVPRVAPDMSSSTTILMIIVIEHVILLLKFILANAIPDVPEWVATEKAKLEFKRRTALKVCLSLFFVALADFSKCKN</sequence>
<dbReference type="InterPro" id="IPR049452">
    <property type="entry name" value="Anoctamin_TM"/>
</dbReference>
<comment type="similarity">
    <text evidence="2 6">Belongs to the anoctamin family.</text>
</comment>
<feature type="transmembrane region" description="Helical" evidence="6">
    <location>
        <begin position="619"/>
        <end position="641"/>
    </location>
</feature>
<comment type="subcellular location">
    <subcellularLocation>
        <location evidence="1 6">Membrane</location>
        <topology evidence="1 6">Multi-pass membrane protein</topology>
    </subcellularLocation>
</comment>
<dbReference type="HOGENOM" id="CLU_006685_2_3_1"/>
<keyword evidence="4 6" id="KW-1133">Transmembrane helix</keyword>
<feature type="transmembrane region" description="Helical" evidence="6">
    <location>
        <begin position="532"/>
        <end position="555"/>
    </location>
</feature>
<evidence type="ECO:0000256" key="5">
    <source>
        <dbReference type="ARBA" id="ARBA00023136"/>
    </source>
</evidence>
<feature type="transmembrane region" description="Helical" evidence="6">
    <location>
        <begin position="249"/>
        <end position="267"/>
    </location>
</feature>
<evidence type="ECO:0000313" key="9">
    <source>
        <dbReference type="Proteomes" id="UP000030746"/>
    </source>
</evidence>
<feature type="transmembrane region" description="Helical" evidence="6">
    <location>
        <begin position="322"/>
        <end position="344"/>
    </location>
</feature>